<sequence length="390" mass="41335">MRVIGLISGTSADGIDAALVDLDGQGYDLSISLVDELTWPYPTELRQQILALCAGEAVSLERLAELDDAVAQVFAQAAQALMAQAGPADLIASHGQTVFHRPVGRPALPSQGPTRLGYTQQLGRGAVIAQQVGLPTVSDFRQADIEAGGEGAPLVPIVDRCLFSHPQQRRCVQNLGGIGNVAYLPPWDRATPPPKVLGWDTGPANSLMDIAVHSLSEGRLTYDLDGAWAAQGTPCLSLVEAWLGHPYFMQPPPKSTGRELFGWAFFEQCHQDAQRLGLGPMDLVATLTEFTAASVAHAYRTFLPALPDLVLVCGGGSRNPVLMTRLQAQLPEVAVQTTDSVGVSASAKEAIAFAVLGYWQRQGFPGNLPAVTGASRPTPLGHLSLPPAYP</sequence>
<comment type="caution">
    <text evidence="3">The sequence shown here is derived from an EMBL/GenBank/DDBJ whole genome shotgun (WGS) entry which is preliminary data.</text>
</comment>
<dbReference type="EMBL" id="QBMN01000092">
    <property type="protein sequence ID" value="PZO39128.1"/>
    <property type="molecule type" value="Genomic_DNA"/>
</dbReference>
<dbReference type="AlphaFoldDB" id="A0A2W4Y7A1"/>
<comment type="catalytic activity">
    <reaction evidence="2">
        <text>1,6-anhydro-N-acetyl-beta-muramate + ATP + H2O = N-acetyl-D-muramate 6-phosphate + ADP + H(+)</text>
        <dbReference type="Rhea" id="RHEA:24952"/>
        <dbReference type="ChEBI" id="CHEBI:15377"/>
        <dbReference type="ChEBI" id="CHEBI:15378"/>
        <dbReference type="ChEBI" id="CHEBI:30616"/>
        <dbReference type="ChEBI" id="CHEBI:58690"/>
        <dbReference type="ChEBI" id="CHEBI:58722"/>
        <dbReference type="ChEBI" id="CHEBI:456216"/>
        <dbReference type="EC" id="2.7.1.170"/>
    </reaction>
</comment>
<dbReference type="GO" id="GO:0005524">
    <property type="term" value="F:ATP binding"/>
    <property type="evidence" value="ECO:0007669"/>
    <property type="project" value="UniProtKB-UniRule"/>
</dbReference>
<feature type="binding site" evidence="2">
    <location>
        <begin position="9"/>
        <end position="16"/>
    </location>
    <ligand>
        <name>ATP</name>
        <dbReference type="ChEBI" id="CHEBI:30616"/>
    </ligand>
</feature>
<dbReference type="GO" id="GO:0016301">
    <property type="term" value="F:kinase activity"/>
    <property type="evidence" value="ECO:0007669"/>
    <property type="project" value="UniProtKB-KW"/>
</dbReference>
<dbReference type="InterPro" id="IPR005338">
    <property type="entry name" value="Anhydro_N_Ac-Mur_kinase"/>
</dbReference>
<comment type="pathway">
    <text evidence="2">Cell wall biogenesis; peptidoglycan recycling.</text>
</comment>
<evidence type="ECO:0000313" key="3">
    <source>
        <dbReference type="EMBL" id="PZO39128.1"/>
    </source>
</evidence>
<keyword evidence="2" id="KW-0808">Transferase</keyword>
<comment type="pathway">
    <text evidence="2">Amino-sugar metabolism; 1,6-anhydro-N-acetylmuramate degradation.</text>
</comment>
<dbReference type="InterPro" id="IPR043129">
    <property type="entry name" value="ATPase_NBD"/>
</dbReference>
<gene>
    <name evidence="2" type="primary">anmK</name>
    <name evidence="3" type="ORF">DCF17_13600</name>
</gene>
<dbReference type="Pfam" id="PF03702">
    <property type="entry name" value="AnmK"/>
    <property type="match status" value="1"/>
</dbReference>
<reference evidence="3 4" key="2">
    <citation type="submission" date="2018-06" db="EMBL/GenBank/DDBJ databases">
        <title>Metagenomic assembly of (sub)arctic Cyanobacteria and their associated microbiome from non-axenic cultures.</title>
        <authorList>
            <person name="Baurain D."/>
        </authorList>
    </citation>
    <scope>NUCLEOTIDE SEQUENCE [LARGE SCALE GENOMIC DNA]</scope>
    <source>
        <strain evidence="3">ULC041bin1</strain>
    </source>
</reference>
<comment type="similarity">
    <text evidence="2">Belongs to the anhydro-N-acetylmuramic acid kinase family.</text>
</comment>
<dbReference type="GO" id="GO:0009254">
    <property type="term" value="P:peptidoglycan turnover"/>
    <property type="evidence" value="ECO:0007669"/>
    <property type="project" value="UniProtKB-UniRule"/>
</dbReference>
<evidence type="ECO:0000256" key="2">
    <source>
        <dbReference type="HAMAP-Rule" id="MF_01270"/>
    </source>
</evidence>
<dbReference type="NCBIfam" id="NF007148">
    <property type="entry name" value="PRK09585.3-2"/>
    <property type="match status" value="1"/>
</dbReference>
<dbReference type="Proteomes" id="UP000249081">
    <property type="component" value="Unassembled WGS sequence"/>
</dbReference>
<dbReference type="NCBIfam" id="NF007143">
    <property type="entry name" value="PRK09585.2-2"/>
    <property type="match status" value="1"/>
</dbReference>
<dbReference type="UniPathway" id="UPA00544"/>
<dbReference type="Gene3D" id="3.30.420.40">
    <property type="match status" value="2"/>
</dbReference>
<keyword evidence="2" id="KW-0119">Carbohydrate metabolism</keyword>
<dbReference type="CDD" id="cd24050">
    <property type="entry name" value="ASKHA_NBD_ANMK"/>
    <property type="match status" value="1"/>
</dbReference>
<keyword evidence="2" id="KW-0547">Nucleotide-binding</keyword>
<reference evidence="4" key="1">
    <citation type="submission" date="2018-04" db="EMBL/GenBank/DDBJ databases">
        <authorList>
            <person name="Cornet L."/>
        </authorList>
    </citation>
    <scope>NUCLEOTIDE SEQUENCE [LARGE SCALE GENOMIC DNA]</scope>
</reference>
<evidence type="ECO:0000313" key="4">
    <source>
        <dbReference type="Proteomes" id="UP000249081"/>
    </source>
</evidence>
<name>A0A2W4Y7A1_9CYAN</name>
<dbReference type="PANTHER" id="PTHR30605:SF0">
    <property type="entry name" value="ANHYDRO-N-ACETYLMURAMIC ACID KINASE"/>
    <property type="match status" value="1"/>
</dbReference>
<keyword evidence="1 2" id="KW-0418">Kinase</keyword>
<protein>
    <recommendedName>
        <fullName evidence="2">Anhydro-N-acetylmuramic acid kinase</fullName>
        <ecNumber evidence="2">2.7.1.170</ecNumber>
    </recommendedName>
    <alternativeName>
        <fullName evidence="2">AnhMurNAc kinase</fullName>
    </alternativeName>
</protein>
<dbReference type="GO" id="GO:0006040">
    <property type="term" value="P:amino sugar metabolic process"/>
    <property type="evidence" value="ECO:0007669"/>
    <property type="project" value="InterPro"/>
</dbReference>
<dbReference type="UniPathway" id="UPA00343"/>
<accession>A0A2W4Y7A1</accession>
<comment type="function">
    <text evidence="2">Catalyzes the specific phosphorylation of 1,6-anhydro-N-acetylmuramic acid (anhMurNAc) with the simultaneous cleavage of the 1,6-anhydro ring, generating MurNAc-6-P. Is required for the utilization of anhMurNAc either imported from the medium or derived from its own cell wall murein, and thus plays a role in cell wall recycling.</text>
</comment>
<dbReference type="HAMAP" id="MF_01270">
    <property type="entry name" value="AnhMurNAc_kinase"/>
    <property type="match status" value="1"/>
</dbReference>
<organism evidence="3 4">
    <name type="scientific">Shackletoniella antarctica</name>
    <dbReference type="NCBI Taxonomy" id="268115"/>
    <lineage>
        <taxon>Bacteria</taxon>
        <taxon>Bacillati</taxon>
        <taxon>Cyanobacteriota</taxon>
        <taxon>Cyanophyceae</taxon>
        <taxon>Oculatellales</taxon>
        <taxon>Oculatellaceae</taxon>
        <taxon>Shackletoniella</taxon>
    </lineage>
</organism>
<dbReference type="SUPFAM" id="SSF53067">
    <property type="entry name" value="Actin-like ATPase domain"/>
    <property type="match status" value="1"/>
</dbReference>
<evidence type="ECO:0000256" key="1">
    <source>
        <dbReference type="ARBA" id="ARBA00022777"/>
    </source>
</evidence>
<dbReference type="PANTHER" id="PTHR30605">
    <property type="entry name" value="ANHYDRO-N-ACETYLMURAMIC ACID KINASE"/>
    <property type="match status" value="1"/>
</dbReference>
<keyword evidence="2" id="KW-0067">ATP-binding</keyword>
<dbReference type="GO" id="GO:0097175">
    <property type="term" value="P:1,6-anhydro-N-acetyl-beta-muramic acid catabolic process"/>
    <property type="evidence" value="ECO:0007669"/>
    <property type="project" value="UniProtKB-UniRule"/>
</dbReference>
<dbReference type="EC" id="2.7.1.170" evidence="2"/>
<dbReference type="GO" id="GO:0016773">
    <property type="term" value="F:phosphotransferase activity, alcohol group as acceptor"/>
    <property type="evidence" value="ECO:0007669"/>
    <property type="project" value="UniProtKB-UniRule"/>
</dbReference>
<proteinExistence type="inferred from homology"/>